<reference evidence="3 4" key="1">
    <citation type="submission" date="2017-06" db="EMBL/GenBank/DDBJ databases">
        <title>Genome sequencing of cyanobaciteial culture collection at National Institute for Environmental Studies (NIES).</title>
        <authorList>
            <person name="Hirose Y."/>
            <person name="Shimura Y."/>
            <person name="Fujisawa T."/>
            <person name="Nakamura Y."/>
            <person name="Kawachi M."/>
        </authorList>
    </citation>
    <scope>NUCLEOTIDE SEQUENCE [LARGE SCALE GENOMIC DNA]</scope>
    <source>
        <strain evidence="3 4">NIES-267</strain>
    </source>
</reference>
<evidence type="ECO:0000313" key="4">
    <source>
        <dbReference type="Proteomes" id="UP000218418"/>
    </source>
</evidence>
<evidence type="ECO:0000256" key="1">
    <source>
        <dbReference type="ARBA" id="ARBA00022801"/>
    </source>
</evidence>
<dbReference type="SUPFAM" id="SSF54637">
    <property type="entry name" value="Thioesterase/thiol ester dehydrase-isomerase"/>
    <property type="match status" value="1"/>
</dbReference>
<dbReference type="InterPro" id="IPR022829">
    <property type="entry name" value="DHNA_CoA_hydrolase"/>
</dbReference>
<dbReference type="InterPro" id="IPR029069">
    <property type="entry name" value="HotDog_dom_sf"/>
</dbReference>
<protein>
    <recommendedName>
        <fullName evidence="2">1,4-dihydroxy-2-naphthoyl-CoA hydrolase</fullName>
        <shortName evidence="2">DHNA-CoA hydrolase</shortName>
        <ecNumber evidence="2">3.1.2.28</ecNumber>
    </recommendedName>
    <alternativeName>
        <fullName evidence="2">DHNA-CoA thioesterase</fullName>
    </alternativeName>
</protein>
<dbReference type="PANTHER" id="PTHR31793">
    <property type="entry name" value="4-HYDROXYBENZOYL-COA THIOESTERASE FAMILY MEMBER"/>
    <property type="match status" value="1"/>
</dbReference>
<dbReference type="EC" id="3.1.2.28" evidence="2"/>
<dbReference type="PIRSF" id="PIRSF003230">
    <property type="entry name" value="YbgC"/>
    <property type="match status" value="1"/>
</dbReference>
<dbReference type="HAMAP" id="MF_02101">
    <property type="entry name" value="DHNA_CoA_hydrolase"/>
    <property type="match status" value="1"/>
</dbReference>
<comment type="pathway">
    <text evidence="2">Cofactor biosynthesis; phylloquinone biosynthesis.</text>
</comment>
<dbReference type="UniPathway" id="UPA01057">
    <property type="reaction ID" value="UER01033"/>
</dbReference>
<keyword evidence="1 2" id="KW-0378">Hydrolase</keyword>
<feature type="active site" evidence="2">
    <location>
        <position position="15"/>
    </location>
</feature>
<dbReference type="GO" id="GO:0042372">
    <property type="term" value="P:phylloquinone biosynthetic process"/>
    <property type="evidence" value="ECO:0007669"/>
    <property type="project" value="UniProtKB-UniRule"/>
</dbReference>
<dbReference type="CDD" id="cd00586">
    <property type="entry name" value="4HBT"/>
    <property type="match status" value="1"/>
</dbReference>
<dbReference type="GO" id="GO:0047617">
    <property type="term" value="F:fatty acyl-CoA hydrolase activity"/>
    <property type="evidence" value="ECO:0007669"/>
    <property type="project" value="TreeGrafter"/>
</dbReference>
<keyword evidence="4" id="KW-1185">Reference proteome</keyword>
<dbReference type="UniPathway" id="UPA00995"/>
<comment type="function">
    <text evidence="2">Catalyzes the hydrolysis of 1,4-dihydroxy-2-naphthoyl-CoA (DHNA-CoA) to 1,4-dihydroxy-2-naphthoate (DHNA), a reaction involved in phylloquinone (vitamin K1) biosynthesis.</text>
</comment>
<name>A0A1Z4LZ19_9CYAN</name>
<dbReference type="EMBL" id="AP018227">
    <property type="protein sequence ID" value="BAY86411.1"/>
    <property type="molecule type" value="Genomic_DNA"/>
</dbReference>
<proteinExistence type="inferred from homology"/>
<sequence>MSFKYNRTIRFQDTDAAGVVYFANVLSICHEAYEASLESLGIDIKQFFTNPSTAFPIIHADVDFMRPMYCGDKLFVDLTPLRIRSEQFEIDYQIYVNEKLAAKAMTRHVCIDATSRKKIALSAEIVKCLERLR</sequence>
<evidence type="ECO:0000313" key="3">
    <source>
        <dbReference type="EMBL" id="BAY86411.1"/>
    </source>
</evidence>
<gene>
    <name evidence="3" type="ORF">NIES267_59180</name>
</gene>
<dbReference type="InterPro" id="IPR006684">
    <property type="entry name" value="YbgC/YbaW"/>
</dbReference>
<dbReference type="Pfam" id="PF13279">
    <property type="entry name" value="4HBT_2"/>
    <property type="match status" value="1"/>
</dbReference>
<comment type="catalytic activity">
    <reaction evidence="2">
        <text>1,4-dihydroxy-2-naphthoyl-CoA + H2O = 1,4-dihydroxy-2-naphthoate + CoA + H(+)</text>
        <dbReference type="Rhea" id="RHEA:26309"/>
        <dbReference type="ChEBI" id="CHEBI:11173"/>
        <dbReference type="ChEBI" id="CHEBI:15377"/>
        <dbReference type="ChEBI" id="CHEBI:15378"/>
        <dbReference type="ChEBI" id="CHEBI:57287"/>
        <dbReference type="ChEBI" id="CHEBI:58897"/>
        <dbReference type="EC" id="3.1.2.28"/>
    </reaction>
</comment>
<organism evidence="3 4">
    <name type="scientific">Calothrix parasitica NIES-267</name>
    <dbReference type="NCBI Taxonomy" id="1973488"/>
    <lineage>
        <taxon>Bacteria</taxon>
        <taxon>Bacillati</taxon>
        <taxon>Cyanobacteriota</taxon>
        <taxon>Cyanophyceae</taxon>
        <taxon>Nostocales</taxon>
        <taxon>Calotrichaceae</taxon>
        <taxon>Calothrix</taxon>
    </lineage>
</organism>
<comment type="similarity">
    <text evidence="2">Belongs to the 4-hydroxybenzoyl-CoA thioesterase family. DHNA-CoA hydrolase subfamily.</text>
</comment>
<dbReference type="OrthoDB" id="9800856at2"/>
<evidence type="ECO:0000256" key="2">
    <source>
        <dbReference type="HAMAP-Rule" id="MF_02101"/>
    </source>
</evidence>
<dbReference type="Proteomes" id="UP000218418">
    <property type="component" value="Chromosome"/>
</dbReference>
<accession>A0A1Z4LZ19</accession>
<comment type="pathway">
    <text evidence="2">Quinol/quinone metabolism; 1,4-dihydroxy-2-naphthoate biosynthesis; 1,4-dihydroxy-2-naphthoate from chorismate: step 7/7.</text>
</comment>
<dbReference type="PANTHER" id="PTHR31793:SF37">
    <property type="entry name" value="ACYL-COA THIOESTER HYDROLASE YBGC"/>
    <property type="match status" value="1"/>
</dbReference>
<dbReference type="GO" id="GO:0061522">
    <property type="term" value="F:1,4-dihydroxy-2-naphthoyl-CoA thioesterase activity"/>
    <property type="evidence" value="ECO:0007669"/>
    <property type="project" value="UniProtKB-EC"/>
</dbReference>
<dbReference type="InterPro" id="IPR050563">
    <property type="entry name" value="4-hydroxybenzoyl-CoA_TE"/>
</dbReference>
<dbReference type="AlphaFoldDB" id="A0A1Z4LZ19"/>
<dbReference type="Gene3D" id="3.10.129.10">
    <property type="entry name" value="Hotdog Thioesterase"/>
    <property type="match status" value="1"/>
</dbReference>